<dbReference type="EnsemblPlants" id="evm.model.06.478">
    <property type="protein sequence ID" value="cds.evm.model.06.478"/>
    <property type="gene ID" value="evm.TU.06.478"/>
</dbReference>
<proteinExistence type="predicted"/>
<dbReference type="AlphaFoldDB" id="A0A803PYJ3"/>
<dbReference type="Proteomes" id="UP000596661">
    <property type="component" value="Chromosome 6"/>
</dbReference>
<evidence type="ECO:0000313" key="2">
    <source>
        <dbReference type="Proteomes" id="UP000596661"/>
    </source>
</evidence>
<sequence>MFEALEKQLAYKVGREAYALRCRASRPGGHERLKVAYGDLGFLQQRGCFSRWPTLSSSTQLGGNHRLLATQEAFGFPKGKSGLCPCADNFLHAEIRFESHAAICIGKLLSFA</sequence>
<organism evidence="1 2">
    <name type="scientific">Cannabis sativa</name>
    <name type="common">Hemp</name>
    <name type="synonym">Marijuana</name>
    <dbReference type="NCBI Taxonomy" id="3483"/>
    <lineage>
        <taxon>Eukaryota</taxon>
        <taxon>Viridiplantae</taxon>
        <taxon>Streptophyta</taxon>
        <taxon>Embryophyta</taxon>
        <taxon>Tracheophyta</taxon>
        <taxon>Spermatophyta</taxon>
        <taxon>Magnoliopsida</taxon>
        <taxon>eudicotyledons</taxon>
        <taxon>Gunneridae</taxon>
        <taxon>Pentapetalae</taxon>
        <taxon>rosids</taxon>
        <taxon>fabids</taxon>
        <taxon>Rosales</taxon>
        <taxon>Cannabaceae</taxon>
        <taxon>Cannabis</taxon>
    </lineage>
</organism>
<evidence type="ECO:0000313" key="1">
    <source>
        <dbReference type="EnsemblPlants" id="cds.evm.model.06.478"/>
    </source>
</evidence>
<accession>A0A803PYJ3</accession>
<keyword evidence="2" id="KW-1185">Reference proteome</keyword>
<dbReference type="EMBL" id="UZAU01000565">
    <property type="status" value="NOT_ANNOTATED_CDS"/>
    <property type="molecule type" value="Genomic_DNA"/>
</dbReference>
<reference evidence="1" key="2">
    <citation type="submission" date="2021-03" db="UniProtKB">
        <authorList>
            <consortium name="EnsemblPlants"/>
        </authorList>
    </citation>
    <scope>IDENTIFICATION</scope>
</reference>
<reference evidence="1" key="1">
    <citation type="submission" date="2018-11" db="EMBL/GenBank/DDBJ databases">
        <authorList>
            <person name="Grassa J C."/>
        </authorList>
    </citation>
    <scope>NUCLEOTIDE SEQUENCE [LARGE SCALE GENOMIC DNA]</scope>
</reference>
<dbReference type="Gramene" id="evm.model.06.478">
    <property type="protein sequence ID" value="cds.evm.model.06.478"/>
    <property type="gene ID" value="evm.TU.06.478"/>
</dbReference>
<name>A0A803PYJ3_CANSA</name>
<protein>
    <submittedName>
        <fullName evidence="1">Uncharacterized protein</fullName>
    </submittedName>
</protein>